<keyword evidence="2" id="KW-1185">Reference proteome</keyword>
<accession>A0ABD5WZ90</accession>
<organism evidence="1 2">
    <name type="scientific">Halobaculum marinum</name>
    <dbReference type="NCBI Taxonomy" id="3031996"/>
    <lineage>
        <taxon>Archaea</taxon>
        <taxon>Methanobacteriati</taxon>
        <taxon>Methanobacteriota</taxon>
        <taxon>Stenosarchaea group</taxon>
        <taxon>Halobacteria</taxon>
        <taxon>Halobacteriales</taxon>
        <taxon>Haloferacaceae</taxon>
        <taxon>Halobaculum</taxon>
    </lineage>
</organism>
<reference evidence="1 2" key="1">
    <citation type="journal article" date="2019" name="Int. J. Syst. Evol. Microbiol.">
        <title>The Global Catalogue of Microorganisms (GCM) 10K type strain sequencing project: providing services to taxonomists for standard genome sequencing and annotation.</title>
        <authorList>
            <consortium name="The Broad Institute Genomics Platform"/>
            <consortium name="The Broad Institute Genome Sequencing Center for Infectious Disease"/>
            <person name="Wu L."/>
            <person name="Ma J."/>
        </authorList>
    </citation>
    <scope>NUCLEOTIDE SEQUENCE [LARGE SCALE GENOMIC DNA]</scope>
    <source>
        <strain evidence="1 2">DT55</strain>
    </source>
</reference>
<proteinExistence type="predicted"/>
<evidence type="ECO:0000313" key="1">
    <source>
        <dbReference type="EMBL" id="MFC7098755.1"/>
    </source>
</evidence>
<dbReference type="AlphaFoldDB" id="A0ABD5WZ90"/>
<gene>
    <name evidence="1" type="ORF">ACFQKD_15725</name>
</gene>
<evidence type="ECO:0000313" key="2">
    <source>
        <dbReference type="Proteomes" id="UP001596388"/>
    </source>
</evidence>
<sequence length="51" mass="5223">MDSTPVNVASRHPRAVTTALLMVLLLLSADTAAAFEFGVGTHTVGDVSQGP</sequence>
<dbReference type="EMBL" id="JBHTAG010000003">
    <property type="protein sequence ID" value="MFC7098755.1"/>
    <property type="molecule type" value="Genomic_DNA"/>
</dbReference>
<dbReference type="GeneID" id="79270310"/>
<comment type="caution">
    <text evidence="1">The sequence shown here is derived from an EMBL/GenBank/DDBJ whole genome shotgun (WGS) entry which is preliminary data.</text>
</comment>
<protein>
    <submittedName>
        <fullName evidence="1">Uncharacterized protein</fullName>
    </submittedName>
</protein>
<dbReference type="RefSeq" id="WP_276236696.1">
    <property type="nucleotide sequence ID" value="NZ_CP119989.1"/>
</dbReference>
<dbReference type="Proteomes" id="UP001596388">
    <property type="component" value="Unassembled WGS sequence"/>
</dbReference>
<name>A0ABD5WZ90_9EURY</name>